<comment type="caution">
    <text evidence="1">The sequence shown here is derived from an EMBL/GenBank/DDBJ whole genome shotgun (WGS) entry which is preliminary data.</text>
</comment>
<name>A0A6V8KIR9_9ACTN</name>
<accession>A0A6V8KIR9</accession>
<dbReference type="AlphaFoldDB" id="A0A6V8KIR9"/>
<keyword evidence="2" id="KW-1185">Reference proteome</keyword>
<protein>
    <submittedName>
        <fullName evidence="1">Uncharacterized protein</fullName>
    </submittedName>
</protein>
<dbReference type="EMBL" id="BLPF01000002">
    <property type="protein sequence ID" value="GFJ81866.1"/>
    <property type="molecule type" value="Genomic_DNA"/>
</dbReference>
<evidence type="ECO:0000313" key="1">
    <source>
        <dbReference type="EMBL" id="GFJ81866.1"/>
    </source>
</evidence>
<dbReference type="Proteomes" id="UP000482800">
    <property type="component" value="Unassembled WGS sequence"/>
</dbReference>
<sequence length="103" mass="11231">MGDDTEADEPGRVLRPEAMVLPDEALIPPTRVIQPPPNRFTHRLAVDEMYRFAGSSPGDDPDGVLAAGTPVVLLVDGKELCRVVDPQGRYVEVRAASLRPLDR</sequence>
<reference evidence="1 2" key="1">
    <citation type="submission" date="2020-03" db="EMBL/GenBank/DDBJ databases">
        <title>Whole genome shotgun sequence of Phytohabitans houttuyneae NBRC 108639.</title>
        <authorList>
            <person name="Komaki H."/>
            <person name="Tamura T."/>
        </authorList>
    </citation>
    <scope>NUCLEOTIDE SEQUENCE [LARGE SCALE GENOMIC DNA]</scope>
    <source>
        <strain evidence="1 2">NBRC 108639</strain>
    </source>
</reference>
<dbReference type="RefSeq" id="WP_218579250.1">
    <property type="nucleotide sequence ID" value="NZ_BAABGO010000092.1"/>
</dbReference>
<evidence type="ECO:0000313" key="2">
    <source>
        <dbReference type="Proteomes" id="UP000482800"/>
    </source>
</evidence>
<gene>
    <name evidence="1" type="ORF">Phou_060460</name>
</gene>
<proteinExistence type="predicted"/>
<reference evidence="1 2" key="2">
    <citation type="submission" date="2020-03" db="EMBL/GenBank/DDBJ databases">
        <authorList>
            <person name="Ichikawa N."/>
            <person name="Kimura A."/>
            <person name="Kitahashi Y."/>
            <person name="Uohara A."/>
        </authorList>
    </citation>
    <scope>NUCLEOTIDE SEQUENCE [LARGE SCALE GENOMIC DNA]</scope>
    <source>
        <strain evidence="1 2">NBRC 108639</strain>
    </source>
</reference>
<organism evidence="1 2">
    <name type="scientific">Phytohabitans houttuyneae</name>
    <dbReference type="NCBI Taxonomy" id="1076126"/>
    <lineage>
        <taxon>Bacteria</taxon>
        <taxon>Bacillati</taxon>
        <taxon>Actinomycetota</taxon>
        <taxon>Actinomycetes</taxon>
        <taxon>Micromonosporales</taxon>
        <taxon>Micromonosporaceae</taxon>
    </lineage>
</organism>